<name>A0A238JDZ2_9RHOB</name>
<dbReference type="OrthoDB" id="7876783at2"/>
<keyword evidence="1" id="KW-1133">Transmembrane helix</keyword>
<dbReference type="RefSeq" id="WP_099245737.1">
    <property type="nucleotide sequence ID" value="NZ_FXXP01000002.1"/>
</dbReference>
<gene>
    <name evidence="2" type="ORF">TRP8649_02534</name>
</gene>
<feature type="transmembrane region" description="Helical" evidence="1">
    <location>
        <begin position="114"/>
        <end position="131"/>
    </location>
</feature>
<evidence type="ECO:0000313" key="3">
    <source>
        <dbReference type="Proteomes" id="UP000225972"/>
    </source>
</evidence>
<dbReference type="AlphaFoldDB" id="A0A238JDZ2"/>
<keyword evidence="1" id="KW-0812">Transmembrane</keyword>
<proteinExistence type="predicted"/>
<feature type="transmembrane region" description="Helical" evidence="1">
    <location>
        <begin position="74"/>
        <end position="94"/>
    </location>
</feature>
<sequence>MIDVFFYRLLMLSELQLTLLFLGLMVVGGLLGLVLVKPGSPLNRLDFFVRLAGANFVLSVIHVGWFFTAPAAELGLFSVLCAGIWSGCIIFGYYVYRISAARCLDITGRTGKAWLIFVPFGVFWFLFSAGQEAAQDDQPKRSGFGKKAGDPALLLLGIVLFLTSRSIDSHLENAEFPAFENVSALQQISVRAQSIEEMFAQEVEFTKPDLPVEIDVDLDLVSMSSSGKELVLGYEIDGELDDFHYGHFPNLKGYFCEPEVFGTAVDNGGRLSMVVRSKGNSETKSYLISGTDCSV</sequence>
<accession>A0A238JDZ2</accession>
<keyword evidence="3" id="KW-1185">Reference proteome</keyword>
<keyword evidence="1" id="KW-0472">Membrane</keyword>
<evidence type="ECO:0000313" key="2">
    <source>
        <dbReference type="EMBL" id="SMX28414.1"/>
    </source>
</evidence>
<protein>
    <submittedName>
        <fullName evidence="2">Uncharacterized protein</fullName>
    </submittedName>
</protein>
<evidence type="ECO:0000256" key="1">
    <source>
        <dbReference type="SAM" id="Phobius"/>
    </source>
</evidence>
<feature type="transmembrane region" description="Helical" evidence="1">
    <location>
        <begin position="48"/>
        <end position="68"/>
    </location>
</feature>
<organism evidence="2 3">
    <name type="scientific">Pelagimonas phthalicica</name>
    <dbReference type="NCBI Taxonomy" id="1037362"/>
    <lineage>
        <taxon>Bacteria</taxon>
        <taxon>Pseudomonadati</taxon>
        <taxon>Pseudomonadota</taxon>
        <taxon>Alphaproteobacteria</taxon>
        <taxon>Rhodobacterales</taxon>
        <taxon>Roseobacteraceae</taxon>
        <taxon>Pelagimonas</taxon>
    </lineage>
</organism>
<dbReference type="Proteomes" id="UP000225972">
    <property type="component" value="Unassembled WGS sequence"/>
</dbReference>
<feature type="transmembrane region" description="Helical" evidence="1">
    <location>
        <begin position="15"/>
        <end position="36"/>
    </location>
</feature>
<reference evidence="3" key="1">
    <citation type="submission" date="2017-05" db="EMBL/GenBank/DDBJ databases">
        <authorList>
            <person name="Rodrigo-Torres L."/>
            <person name="Arahal R. D."/>
            <person name="Lucena T."/>
        </authorList>
    </citation>
    <scope>NUCLEOTIDE SEQUENCE [LARGE SCALE GENOMIC DNA]</scope>
    <source>
        <strain evidence="3">CECT 8649</strain>
    </source>
</reference>
<dbReference type="EMBL" id="FXXP01000002">
    <property type="protein sequence ID" value="SMX28414.1"/>
    <property type="molecule type" value="Genomic_DNA"/>
</dbReference>